<dbReference type="PROSITE" id="PS50038">
    <property type="entry name" value="FZ"/>
    <property type="match status" value="1"/>
</dbReference>
<evidence type="ECO:0000259" key="2">
    <source>
        <dbReference type="PROSITE" id="PS50038"/>
    </source>
</evidence>
<evidence type="ECO:0000313" key="4">
    <source>
        <dbReference type="Proteomes" id="UP001162640"/>
    </source>
</evidence>
<gene>
    <name evidence="3" type="ORF">TL16_g12013</name>
</gene>
<dbReference type="InterPro" id="IPR036790">
    <property type="entry name" value="Frizzled_dom_sf"/>
</dbReference>
<sequence>MPSSNPSRPNQTSPALPPHLLKQARLFFTTFSTSNLLAFVLVALIKSSSSCMIQGTDSGFCDYRYHPMYYSNDPTSETAWLDESRDKIQGYVSESKKTWMNGTDGACAGGSGPNCLSYCGEKMFHYNNRMDSFYVPCVPRDQKLPKDRNYPEGRFQMHTARNKDMWVHDFINNYIYNRVYGRIAVEMDKEMKDNDMDEYGRVGLETAERFSEKMGRCKNAYESYICWINFPRCDTKTNESLPMCRSACENMFESCGYPEHMWRCGDAEYFNSQDESELREISYVSSSRYSEDNPKNEVGEANTFQQGEYKKWRPGEDLPSDLSKVGIDPNYVEGSDTLRRDFFPGQPFKDIECAGYVDDICIHVPVCTPSFFGASSQTTVSKHLFVFSVVGTTIALFFS</sequence>
<dbReference type="InterPro" id="IPR020067">
    <property type="entry name" value="Frizzled_dom"/>
</dbReference>
<protein>
    <recommendedName>
        <fullName evidence="2">FZ domain-containing protein</fullName>
    </recommendedName>
</protein>
<feature type="domain" description="FZ" evidence="2">
    <location>
        <begin position="216"/>
        <end position="255"/>
    </location>
</feature>
<evidence type="ECO:0000256" key="1">
    <source>
        <dbReference type="ARBA" id="ARBA00023157"/>
    </source>
</evidence>
<name>A0A9W7BJ12_9STRA</name>
<proteinExistence type="predicted"/>
<dbReference type="SUPFAM" id="SSF63501">
    <property type="entry name" value="Frizzled cysteine-rich domain"/>
    <property type="match status" value="1"/>
</dbReference>
<dbReference type="AlphaFoldDB" id="A0A9W7BJ12"/>
<dbReference type="Proteomes" id="UP001162640">
    <property type="component" value="Unassembled WGS sequence"/>
</dbReference>
<comment type="caution">
    <text evidence="3">The sequence shown here is derived from an EMBL/GenBank/DDBJ whole genome shotgun (WGS) entry which is preliminary data.</text>
</comment>
<organism evidence="3 4">
    <name type="scientific">Triparma laevis f. inornata</name>
    <dbReference type="NCBI Taxonomy" id="1714386"/>
    <lineage>
        <taxon>Eukaryota</taxon>
        <taxon>Sar</taxon>
        <taxon>Stramenopiles</taxon>
        <taxon>Ochrophyta</taxon>
        <taxon>Bolidophyceae</taxon>
        <taxon>Parmales</taxon>
        <taxon>Triparmaceae</taxon>
        <taxon>Triparma</taxon>
    </lineage>
</organism>
<dbReference type="EMBL" id="BLQM01000468">
    <property type="protein sequence ID" value="GMH91287.1"/>
    <property type="molecule type" value="Genomic_DNA"/>
</dbReference>
<evidence type="ECO:0000313" key="3">
    <source>
        <dbReference type="EMBL" id="GMH91287.1"/>
    </source>
</evidence>
<dbReference type="Gene3D" id="1.10.2000.10">
    <property type="entry name" value="Frizzled cysteine-rich domain"/>
    <property type="match status" value="1"/>
</dbReference>
<accession>A0A9W7BJ12</accession>
<reference evidence="4" key="1">
    <citation type="journal article" date="2023" name="Commun. Biol.">
        <title>Genome analysis of Parmales, the sister group of diatoms, reveals the evolutionary specialization of diatoms from phago-mixotrophs to photoautotrophs.</title>
        <authorList>
            <person name="Ban H."/>
            <person name="Sato S."/>
            <person name="Yoshikawa S."/>
            <person name="Yamada K."/>
            <person name="Nakamura Y."/>
            <person name="Ichinomiya M."/>
            <person name="Sato N."/>
            <person name="Blanc-Mathieu R."/>
            <person name="Endo H."/>
            <person name="Kuwata A."/>
            <person name="Ogata H."/>
        </authorList>
    </citation>
    <scope>NUCLEOTIDE SEQUENCE [LARGE SCALE GENOMIC DNA]</scope>
</reference>
<keyword evidence="1" id="KW-1015">Disulfide bond</keyword>